<name>A9QNZ7_SALET</name>
<reference evidence="2" key="1">
    <citation type="submission" date="2007-10" db="EMBL/GenBank/DDBJ databases">
        <authorList>
            <person name="Fu Y.-M."/>
            <person name="Chu C.-S."/>
            <person name="Chen C.-L."/>
            <person name="Chiu C.-H."/>
        </authorList>
    </citation>
    <scope>NUCLEOTIDE SEQUENCE</scope>
    <source>
        <strain evidence="2">OU7519</strain>
        <plasmid evidence="2">pOU7519</plasmid>
    </source>
</reference>
<evidence type="ECO:0000256" key="1">
    <source>
        <dbReference type="SAM" id="Phobius"/>
    </source>
</evidence>
<accession>A9QNZ7</accession>
<gene>
    <name evidence="2" type="primary">sch_157</name>
    <name evidence="2" type="ORF">pOU7519_127</name>
</gene>
<geneLocation type="plasmid" evidence="2">
    <name>pOU7519</name>
</geneLocation>
<sequence length="159" mass="17945">MAQQERDVQLFVGPGYGEQHRDLREEGVQLLPVEVICGFKGHFIDAGLHILILRIKRFDAAVMVSFAAGNWGPFVLLLFFQRDGNVRWRHPGLLVKNVYAQRAGRGAKGGRGKGQGGQHQQRGSFFHCVFLWGCRSQENVSICGAGKYSTFREDSRRRK</sequence>
<proteinExistence type="predicted"/>
<keyword evidence="1" id="KW-0472">Membrane</keyword>
<keyword evidence="1" id="KW-1133">Transmembrane helix</keyword>
<evidence type="ECO:0000313" key="2">
    <source>
        <dbReference type="EMBL" id="ABX56837.1"/>
    </source>
</evidence>
<dbReference type="EMBL" id="EU219534">
    <property type="protein sequence ID" value="ABX56837.1"/>
    <property type="molecule type" value="Genomic_DNA"/>
</dbReference>
<dbReference type="AlphaFoldDB" id="A9QNZ7"/>
<feature type="transmembrane region" description="Helical" evidence="1">
    <location>
        <begin position="60"/>
        <end position="80"/>
    </location>
</feature>
<organism evidence="2">
    <name type="scientific">Salmonella enterica subsp. enterica serovar Choleraesuis</name>
    <dbReference type="NCBI Taxonomy" id="119912"/>
    <lineage>
        <taxon>Bacteria</taxon>
        <taxon>Pseudomonadati</taxon>
        <taxon>Pseudomonadota</taxon>
        <taxon>Gammaproteobacteria</taxon>
        <taxon>Enterobacterales</taxon>
        <taxon>Enterobacteriaceae</taxon>
        <taxon>Salmonella</taxon>
    </lineage>
</organism>
<keyword evidence="2" id="KW-0614">Plasmid</keyword>
<protein>
    <submittedName>
        <fullName evidence="2">Sch_157</fullName>
    </submittedName>
</protein>
<keyword evidence="1" id="KW-0812">Transmembrane</keyword>